<keyword evidence="2" id="KW-1185">Reference proteome</keyword>
<evidence type="ECO:0000313" key="1">
    <source>
        <dbReference type="EMBL" id="KAE8038012.1"/>
    </source>
</evidence>
<protein>
    <submittedName>
        <fullName evidence="1">Uncharacterized protein</fullName>
    </submittedName>
</protein>
<accession>A0A660KNP6</accession>
<dbReference type="EMBL" id="CM017324">
    <property type="protein sequence ID" value="KAE8038012.1"/>
    <property type="molecule type" value="Genomic_DNA"/>
</dbReference>
<gene>
    <name evidence="1" type="ORF">FH972_010560</name>
</gene>
<evidence type="ECO:0000313" key="2">
    <source>
        <dbReference type="Proteomes" id="UP000327013"/>
    </source>
</evidence>
<name>A0A660KNP6_9ROSI</name>
<dbReference type="Proteomes" id="UP000327013">
    <property type="component" value="Chromosome 4"/>
</dbReference>
<dbReference type="AlphaFoldDB" id="A0A660KNP6"/>
<sequence length="130" mass="14901">MGCEAAGSVEAAVPSVRRKVKRVMSWVWVLLRRRACSDAGFCSVEALIWPGKEFEHVFLEMFPDSASSQSFDPKIPMEDGLTIPQWWLLDWLRDQVKHDEARLAYLMDVEEEARQLNKIAIPLALLKDLN</sequence>
<reference evidence="1 2" key="1">
    <citation type="submission" date="2019-06" db="EMBL/GenBank/DDBJ databases">
        <title>A chromosomal-level reference genome of Carpinus fangiana (Coryloideae, Betulaceae).</title>
        <authorList>
            <person name="Yang X."/>
            <person name="Wang Z."/>
            <person name="Zhang L."/>
            <person name="Hao G."/>
            <person name="Liu J."/>
            <person name="Yang Y."/>
        </authorList>
    </citation>
    <scope>NUCLEOTIDE SEQUENCE [LARGE SCALE GENOMIC DNA]</scope>
    <source>
        <strain evidence="1">Cfa_2016G</strain>
        <tissue evidence="1">Leaf</tissue>
    </source>
</reference>
<proteinExistence type="predicted"/>
<organism evidence="1 2">
    <name type="scientific">Carpinus fangiana</name>
    <dbReference type="NCBI Taxonomy" id="176857"/>
    <lineage>
        <taxon>Eukaryota</taxon>
        <taxon>Viridiplantae</taxon>
        <taxon>Streptophyta</taxon>
        <taxon>Embryophyta</taxon>
        <taxon>Tracheophyta</taxon>
        <taxon>Spermatophyta</taxon>
        <taxon>Magnoliopsida</taxon>
        <taxon>eudicotyledons</taxon>
        <taxon>Gunneridae</taxon>
        <taxon>Pentapetalae</taxon>
        <taxon>rosids</taxon>
        <taxon>fabids</taxon>
        <taxon>Fagales</taxon>
        <taxon>Betulaceae</taxon>
        <taxon>Carpinus</taxon>
    </lineage>
</organism>